<dbReference type="Gene3D" id="3.30.470.20">
    <property type="entry name" value="ATP-grasp fold, B domain"/>
    <property type="match status" value="1"/>
</dbReference>
<dbReference type="GO" id="GO:0006099">
    <property type="term" value="P:tricarboxylic acid cycle"/>
    <property type="evidence" value="ECO:0007669"/>
    <property type="project" value="UniProtKB-UniRule"/>
</dbReference>
<dbReference type="Pfam" id="PF00549">
    <property type="entry name" value="Ligase_CoA"/>
    <property type="match status" value="1"/>
</dbReference>
<dbReference type="Gene3D" id="3.30.1490.20">
    <property type="entry name" value="ATP-grasp fold, A domain"/>
    <property type="match status" value="1"/>
</dbReference>
<dbReference type="UniPathway" id="UPA00223">
    <property type="reaction ID" value="UER00999"/>
</dbReference>
<dbReference type="PANTHER" id="PTHR11815">
    <property type="entry name" value="SUCCINYL-COA SYNTHETASE BETA CHAIN"/>
    <property type="match status" value="1"/>
</dbReference>
<dbReference type="GO" id="GO:0042709">
    <property type="term" value="C:succinate-CoA ligase complex"/>
    <property type="evidence" value="ECO:0007669"/>
    <property type="project" value="UniProtKB-ARBA"/>
</dbReference>
<evidence type="ECO:0000313" key="10">
    <source>
        <dbReference type="EMBL" id="HED10703.1"/>
    </source>
</evidence>
<feature type="binding site" evidence="7">
    <location>
        <begin position="321"/>
        <end position="323"/>
    </location>
    <ligand>
        <name>substrate</name>
        <note>ligand shared with subunit alpha</note>
    </ligand>
</feature>
<protein>
    <recommendedName>
        <fullName evidence="7">Succinate--CoA ligase [ADP-forming] subunit beta</fullName>
        <ecNumber evidence="7">6.2.1.5</ecNumber>
    </recommendedName>
    <alternativeName>
        <fullName evidence="7">Succinyl-CoA synthetase subunit beta</fullName>
        <shortName evidence="7">SCS-beta</shortName>
    </alternativeName>
</protein>
<dbReference type="InterPro" id="IPR013815">
    <property type="entry name" value="ATP_grasp_subdomain_1"/>
</dbReference>
<dbReference type="FunFam" id="3.30.470.20:FF:000002">
    <property type="entry name" value="Succinate--CoA ligase [ADP-forming] subunit beta"/>
    <property type="match status" value="1"/>
</dbReference>
<accession>A0A7V1LME3</accession>
<evidence type="ECO:0000259" key="9">
    <source>
        <dbReference type="PROSITE" id="PS50975"/>
    </source>
</evidence>
<feature type="binding site" evidence="7">
    <location>
        <position position="99"/>
    </location>
    <ligand>
        <name>ATP</name>
        <dbReference type="ChEBI" id="CHEBI:30616"/>
    </ligand>
</feature>
<evidence type="ECO:0000256" key="4">
    <source>
        <dbReference type="ARBA" id="ARBA00022723"/>
    </source>
</evidence>
<feature type="binding site" evidence="7">
    <location>
        <position position="199"/>
    </location>
    <ligand>
        <name>Mg(2+)</name>
        <dbReference type="ChEBI" id="CHEBI:18420"/>
    </ligand>
</feature>
<comment type="cofactor">
    <cofactor evidence="7">
        <name>Mg(2+)</name>
        <dbReference type="ChEBI" id="CHEBI:18420"/>
    </cofactor>
    <text evidence="7">Binds 1 Mg(2+) ion per subunit.</text>
</comment>
<dbReference type="AlphaFoldDB" id="A0A7V1LME3"/>
<dbReference type="InterPro" id="IPR011761">
    <property type="entry name" value="ATP-grasp"/>
</dbReference>
<dbReference type="SUPFAM" id="SSF52210">
    <property type="entry name" value="Succinyl-CoA synthetase domains"/>
    <property type="match status" value="1"/>
</dbReference>
<keyword evidence="6 7" id="KW-0460">Magnesium</keyword>
<dbReference type="InterPro" id="IPR017866">
    <property type="entry name" value="Succ-CoA_synthase_bsu_CS"/>
</dbReference>
<comment type="catalytic activity">
    <reaction evidence="7">
        <text>succinate + ATP + CoA = succinyl-CoA + ADP + phosphate</text>
        <dbReference type="Rhea" id="RHEA:17661"/>
        <dbReference type="ChEBI" id="CHEBI:30031"/>
        <dbReference type="ChEBI" id="CHEBI:30616"/>
        <dbReference type="ChEBI" id="CHEBI:43474"/>
        <dbReference type="ChEBI" id="CHEBI:57287"/>
        <dbReference type="ChEBI" id="CHEBI:57292"/>
        <dbReference type="ChEBI" id="CHEBI:456216"/>
        <dbReference type="EC" id="6.2.1.5"/>
    </reaction>
</comment>
<keyword evidence="5 7" id="KW-0547">Nucleotide-binding</keyword>
<evidence type="ECO:0000256" key="3">
    <source>
        <dbReference type="ARBA" id="ARBA00022598"/>
    </source>
</evidence>
<dbReference type="HAMAP" id="MF_00558">
    <property type="entry name" value="Succ_CoA_beta"/>
    <property type="match status" value="1"/>
</dbReference>
<feature type="binding site" evidence="7">
    <location>
        <position position="102"/>
    </location>
    <ligand>
        <name>ATP</name>
        <dbReference type="ChEBI" id="CHEBI:30616"/>
    </ligand>
</feature>
<dbReference type="PROSITE" id="PS50975">
    <property type="entry name" value="ATP_GRASP"/>
    <property type="match status" value="1"/>
</dbReference>
<name>A0A7V1LME3_CALAY</name>
<comment type="similarity">
    <text evidence="1 7">Belongs to the succinate/malate CoA ligase beta subunit family.</text>
</comment>
<feature type="binding site" evidence="7">
    <location>
        <begin position="53"/>
        <end position="55"/>
    </location>
    <ligand>
        <name>ATP</name>
        <dbReference type="ChEBI" id="CHEBI:30616"/>
    </ligand>
</feature>
<feature type="domain" description="ATP-grasp" evidence="9">
    <location>
        <begin position="9"/>
        <end position="227"/>
    </location>
</feature>
<comment type="catalytic activity">
    <reaction evidence="7">
        <text>GTP + succinate + CoA = succinyl-CoA + GDP + phosphate</text>
        <dbReference type="Rhea" id="RHEA:22120"/>
        <dbReference type="ChEBI" id="CHEBI:30031"/>
        <dbReference type="ChEBI" id="CHEBI:37565"/>
        <dbReference type="ChEBI" id="CHEBI:43474"/>
        <dbReference type="ChEBI" id="CHEBI:57287"/>
        <dbReference type="ChEBI" id="CHEBI:57292"/>
        <dbReference type="ChEBI" id="CHEBI:58189"/>
    </reaction>
</comment>
<comment type="function">
    <text evidence="7">Succinyl-CoA synthetase functions in the citric acid cycle (TCA), coupling the hydrolysis of succinyl-CoA to the synthesis of either ATP or GTP and thus represents the only step of substrate-level phosphorylation in the TCA. The beta subunit provides nucleotide specificity of the enzyme and binds the substrate succinate, while the binding sites for coenzyme A and phosphate are found in the alpha subunit.</text>
</comment>
<dbReference type="GO" id="GO:0006104">
    <property type="term" value="P:succinyl-CoA metabolic process"/>
    <property type="evidence" value="ECO:0007669"/>
    <property type="project" value="TreeGrafter"/>
</dbReference>
<dbReference type="GO" id="GO:0000287">
    <property type="term" value="F:magnesium ion binding"/>
    <property type="evidence" value="ECO:0007669"/>
    <property type="project" value="UniProtKB-UniRule"/>
</dbReference>
<evidence type="ECO:0000256" key="1">
    <source>
        <dbReference type="ARBA" id="ARBA00009182"/>
    </source>
</evidence>
<dbReference type="EC" id="6.2.1.5" evidence="7"/>
<keyword evidence="2 7" id="KW-0816">Tricarboxylic acid cycle</keyword>
<dbReference type="InterPro" id="IPR016102">
    <property type="entry name" value="Succinyl-CoA_synth-like"/>
</dbReference>
<dbReference type="FunFam" id="3.40.50.261:FF:000001">
    <property type="entry name" value="Succinate--CoA ligase [ADP-forming] subunit beta"/>
    <property type="match status" value="1"/>
</dbReference>
<dbReference type="NCBIfam" id="NF001913">
    <property type="entry name" value="PRK00696.1"/>
    <property type="match status" value="1"/>
</dbReference>
<gene>
    <name evidence="7" type="primary">sucC</name>
    <name evidence="10" type="ORF">ENJ10_08435</name>
</gene>
<evidence type="ECO:0000256" key="5">
    <source>
        <dbReference type="ARBA" id="ARBA00022741"/>
    </source>
</evidence>
<dbReference type="FunFam" id="3.30.1490.20:FF:000002">
    <property type="entry name" value="Succinate--CoA ligase [ADP-forming] subunit beta"/>
    <property type="match status" value="1"/>
</dbReference>
<keyword evidence="3 7" id="KW-0436">Ligase</keyword>
<dbReference type="NCBIfam" id="TIGR01016">
    <property type="entry name" value="sucCoAbeta"/>
    <property type="match status" value="1"/>
</dbReference>
<dbReference type="GO" id="GO:0004775">
    <property type="term" value="F:succinate-CoA ligase (ADP-forming) activity"/>
    <property type="evidence" value="ECO:0007669"/>
    <property type="project" value="UniProtKB-UniRule"/>
</dbReference>
<keyword evidence="7 8" id="KW-0067">ATP-binding</keyword>
<dbReference type="Pfam" id="PF08442">
    <property type="entry name" value="ATP-grasp_2"/>
    <property type="match status" value="1"/>
</dbReference>
<dbReference type="GO" id="GO:0005524">
    <property type="term" value="F:ATP binding"/>
    <property type="evidence" value="ECO:0007669"/>
    <property type="project" value="UniProtKB-UniRule"/>
</dbReference>
<evidence type="ECO:0000256" key="8">
    <source>
        <dbReference type="PROSITE-ProRule" id="PRU00409"/>
    </source>
</evidence>
<dbReference type="EMBL" id="DRLD01000230">
    <property type="protein sequence ID" value="HED10703.1"/>
    <property type="molecule type" value="Genomic_DNA"/>
</dbReference>
<keyword evidence="4 7" id="KW-0479">Metal-binding</keyword>
<dbReference type="Proteomes" id="UP000886005">
    <property type="component" value="Unassembled WGS sequence"/>
</dbReference>
<dbReference type="PIRSF" id="PIRSF001554">
    <property type="entry name" value="SucCS_beta"/>
    <property type="match status" value="1"/>
</dbReference>
<dbReference type="InterPro" id="IPR005811">
    <property type="entry name" value="SUCC_ACL_C"/>
</dbReference>
<dbReference type="PROSITE" id="PS01217">
    <property type="entry name" value="SUCCINYL_COA_LIG_3"/>
    <property type="match status" value="1"/>
</dbReference>
<evidence type="ECO:0000256" key="7">
    <source>
        <dbReference type="HAMAP-Rule" id="MF_00558"/>
    </source>
</evidence>
<sequence>MNIHEYQAKEILKKYNVPVPQGYPAFSVDEAVEAAKKLPTEVCVVKAQIHAGGRGKGGGVKIAKTKAEVKDLAEQILGMNLVTHQTGPQGKVVHKLLVEQGVDIARELYLGMVLDRGSSQFVMMASTEGGVEIEKVAAETPDKILKVWIDPGVGLQPFQARQLAFGLGMEGKQVGKAVKFMMALYKAFMANDCSLAEINPLVVTGDGDVLALDAKINFDDSALYRHPEITELRDLDEEDPLEVEASKYNLNYIKLDGNVGCMVNGAGLAMGTMDIIKLAGGEPANFLDVGGGANVETVRNGFKIILGDPNVKAILINIFGGIVRCDRVAQGVIEAVKTIDVNVPVVVRLEGTNAKEASVLLKESGMDFIVASTIEDAAEKVVGAIK</sequence>
<comment type="caution">
    <text evidence="10">The sequence shown here is derived from an EMBL/GenBank/DDBJ whole genome shotgun (WGS) entry which is preliminary data.</text>
</comment>
<evidence type="ECO:0000256" key="6">
    <source>
        <dbReference type="ARBA" id="ARBA00022842"/>
    </source>
</evidence>
<comment type="subunit">
    <text evidence="7">Heterotetramer of two alpha and two beta subunits.</text>
</comment>
<dbReference type="InterPro" id="IPR013650">
    <property type="entry name" value="ATP-grasp_succ-CoA_synth-type"/>
</dbReference>
<dbReference type="InterPro" id="IPR005809">
    <property type="entry name" value="Succ_CoA_ligase-like_bsu"/>
</dbReference>
<feature type="binding site" evidence="7">
    <location>
        <position position="264"/>
    </location>
    <ligand>
        <name>substrate</name>
        <note>ligand shared with subunit alpha</note>
    </ligand>
</feature>
<dbReference type="GO" id="GO:0005829">
    <property type="term" value="C:cytosol"/>
    <property type="evidence" value="ECO:0007669"/>
    <property type="project" value="TreeGrafter"/>
</dbReference>
<feature type="binding site" evidence="7">
    <location>
        <position position="46"/>
    </location>
    <ligand>
        <name>ATP</name>
        <dbReference type="ChEBI" id="CHEBI:30616"/>
    </ligand>
</feature>
<feature type="binding site" evidence="7">
    <location>
        <position position="107"/>
    </location>
    <ligand>
        <name>ATP</name>
        <dbReference type="ChEBI" id="CHEBI:30616"/>
    </ligand>
</feature>
<proteinExistence type="inferred from homology"/>
<comment type="pathway">
    <text evidence="7">Carbohydrate metabolism; tricarboxylic acid cycle; succinate from succinyl-CoA (ligase route): step 1/1.</text>
</comment>
<organism evidence="10">
    <name type="scientific">Caldithrix abyssi</name>
    <dbReference type="NCBI Taxonomy" id="187145"/>
    <lineage>
        <taxon>Bacteria</taxon>
        <taxon>Pseudomonadati</taxon>
        <taxon>Calditrichota</taxon>
        <taxon>Calditrichia</taxon>
        <taxon>Calditrichales</taxon>
        <taxon>Calditrichaceae</taxon>
        <taxon>Caldithrix</taxon>
    </lineage>
</organism>
<feature type="binding site" evidence="7">
    <location>
        <position position="213"/>
    </location>
    <ligand>
        <name>Mg(2+)</name>
        <dbReference type="ChEBI" id="CHEBI:18420"/>
    </ligand>
</feature>
<reference evidence="10" key="1">
    <citation type="journal article" date="2020" name="mSystems">
        <title>Genome- and Community-Level Interaction Insights into Carbon Utilization and Element Cycling Functions of Hydrothermarchaeota in Hydrothermal Sediment.</title>
        <authorList>
            <person name="Zhou Z."/>
            <person name="Liu Y."/>
            <person name="Xu W."/>
            <person name="Pan J."/>
            <person name="Luo Z.H."/>
            <person name="Li M."/>
        </authorList>
    </citation>
    <scope>NUCLEOTIDE SEQUENCE [LARGE SCALE GENOMIC DNA]</scope>
    <source>
        <strain evidence="10">HyVt-456</strain>
    </source>
</reference>
<dbReference type="Gene3D" id="3.40.50.261">
    <property type="entry name" value="Succinyl-CoA synthetase domains"/>
    <property type="match status" value="1"/>
</dbReference>
<dbReference type="SUPFAM" id="SSF56059">
    <property type="entry name" value="Glutathione synthetase ATP-binding domain-like"/>
    <property type="match status" value="1"/>
</dbReference>
<evidence type="ECO:0000256" key="2">
    <source>
        <dbReference type="ARBA" id="ARBA00022532"/>
    </source>
</evidence>
<dbReference type="PANTHER" id="PTHR11815:SF10">
    <property type="entry name" value="SUCCINATE--COA LIGASE [GDP-FORMING] SUBUNIT BETA, MITOCHONDRIAL"/>
    <property type="match status" value="1"/>
</dbReference>